<dbReference type="Proteomes" id="UP000027725">
    <property type="component" value="Unassembled WGS sequence"/>
</dbReference>
<gene>
    <name evidence="1" type="ORF">DL1_03330</name>
</gene>
<proteinExistence type="predicted"/>
<evidence type="ECO:0000313" key="1">
    <source>
        <dbReference type="EMBL" id="KEP69657.1"/>
    </source>
</evidence>
<reference evidence="1 2" key="1">
    <citation type="submission" date="2014-03" db="EMBL/GenBank/DDBJ databases">
        <title>The draft genome sequence of Thioclava dalianensis DLFJ1-1.</title>
        <authorList>
            <person name="Lai Q."/>
            <person name="Shao Z."/>
        </authorList>
    </citation>
    <scope>NUCLEOTIDE SEQUENCE [LARGE SCALE GENOMIC DNA]</scope>
    <source>
        <strain evidence="1 2">DLFJ1-1</strain>
    </source>
</reference>
<organism evidence="1 2">
    <name type="scientific">Thioclava dalianensis</name>
    <dbReference type="NCBI Taxonomy" id="1185766"/>
    <lineage>
        <taxon>Bacteria</taxon>
        <taxon>Pseudomonadati</taxon>
        <taxon>Pseudomonadota</taxon>
        <taxon>Alphaproteobacteria</taxon>
        <taxon>Rhodobacterales</taxon>
        <taxon>Paracoccaceae</taxon>
        <taxon>Thioclava</taxon>
    </lineage>
</organism>
<keyword evidence="2" id="KW-1185">Reference proteome</keyword>
<sequence length="269" mass="29316">MTSTEQINNLITSCTELKSYFETARDRIESAIDTMYDTVLFYVDGDVGDDANDGSVSHPFKNFGKAMSMARNGGKTTIRLRQGQSYNMDGANDDFNFTDNTVVEVARWDSDWSDVDSHPEIHIECDVSSGLNSVKRMVYAYAPFSFIARGVRLVCDTPIDTGLGWLAFRRNFIRVGNNIAGTTIDVRFYRSHLTIPADAAHFAGPNYRETILLGLEFCTITGDGALICDVSKGCAIVSVGNLTSEGTTKLLDGGTVGQNVLTNSPGVTV</sequence>
<accession>A0A074U4T3</accession>
<dbReference type="AlphaFoldDB" id="A0A074U4T3"/>
<evidence type="ECO:0000313" key="2">
    <source>
        <dbReference type="Proteomes" id="UP000027725"/>
    </source>
</evidence>
<comment type="caution">
    <text evidence="1">The sequence shown here is derived from an EMBL/GenBank/DDBJ whole genome shotgun (WGS) entry which is preliminary data.</text>
</comment>
<protein>
    <recommendedName>
        <fullName evidence="3">DUF1565 domain-containing protein</fullName>
    </recommendedName>
</protein>
<dbReference type="Gene3D" id="2.160.20.10">
    <property type="entry name" value="Single-stranded right-handed beta-helix, Pectin lyase-like"/>
    <property type="match status" value="1"/>
</dbReference>
<evidence type="ECO:0008006" key="3">
    <source>
        <dbReference type="Google" id="ProtNLM"/>
    </source>
</evidence>
<dbReference type="InterPro" id="IPR012334">
    <property type="entry name" value="Pectin_lyas_fold"/>
</dbReference>
<dbReference type="EMBL" id="JHEH01000012">
    <property type="protein sequence ID" value="KEP69657.1"/>
    <property type="molecule type" value="Genomic_DNA"/>
</dbReference>
<dbReference type="STRING" id="1185766.SAMN05216224_102728"/>
<dbReference type="RefSeq" id="WP_038066155.1">
    <property type="nucleotide sequence ID" value="NZ_FOVB01000002.1"/>
</dbReference>
<name>A0A074U4T3_9RHOB</name>